<protein>
    <recommendedName>
        <fullName evidence="4">DUF4244 domain-containing protein</fullName>
    </recommendedName>
</protein>
<dbReference type="AlphaFoldDB" id="A0A0U3T4T9"/>
<dbReference type="RefSeq" id="WP_067859964.1">
    <property type="nucleotide sequence ID" value="NZ_CP011502.1"/>
</dbReference>
<evidence type="ECO:0000313" key="2">
    <source>
        <dbReference type="EMBL" id="ALX05722.1"/>
    </source>
</evidence>
<dbReference type="STRING" id="2041.AERYTH_13960"/>
<accession>A0A0U3T4T9</accession>
<feature type="compositionally biased region" description="Low complexity" evidence="1">
    <location>
        <begin position="1"/>
        <end position="26"/>
    </location>
</feature>
<evidence type="ECO:0000313" key="3">
    <source>
        <dbReference type="Proteomes" id="UP000067689"/>
    </source>
</evidence>
<dbReference type="PATRIC" id="fig|2041.4.peg.2910"/>
<keyword evidence="3" id="KW-1185">Reference proteome</keyword>
<sequence>MHLSTSRPASSRRSSSRTDPSTTRPRGASLVSRASRRGRRQDGMTTAEYAVGTLGACTVGGVLVKIGQSEWFGDLVKDVIDNIPNVLPNLF</sequence>
<proteinExistence type="predicted"/>
<dbReference type="Pfam" id="PF14029">
    <property type="entry name" value="DUF4244"/>
    <property type="match status" value="1"/>
</dbReference>
<reference evidence="2 3" key="1">
    <citation type="journal article" date="1991" name="Int. J. Syst. Bacteriol.">
        <title>Description of the erythromycin-producing bacterium Arthrobacter sp. strain NRRL B-3381 as Aeromicrobium erythreum gen. nov., sp. nov.</title>
        <authorList>
            <person name="Miller E.S."/>
            <person name="Woese C.R."/>
            <person name="Brenner S."/>
        </authorList>
    </citation>
    <scope>NUCLEOTIDE SEQUENCE [LARGE SCALE GENOMIC DNA]</scope>
    <source>
        <strain evidence="2 3">AR18</strain>
    </source>
</reference>
<evidence type="ECO:0008006" key="4">
    <source>
        <dbReference type="Google" id="ProtNLM"/>
    </source>
</evidence>
<gene>
    <name evidence="2" type="ORF">AERYTH_13960</name>
</gene>
<dbReference type="Proteomes" id="UP000067689">
    <property type="component" value="Chromosome"/>
</dbReference>
<dbReference type="KEGG" id="aer:AERYTH_13960"/>
<dbReference type="EMBL" id="CP011502">
    <property type="protein sequence ID" value="ALX05722.1"/>
    <property type="molecule type" value="Genomic_DNA"/>
</dbReference>
<organism evidence="2 3">
    <name type="scientific">Aeromicrobium erythreum</name>
    <dbReference type="NCBI Taxonomy" id="2041"/>
    <lineage>
        <taxon>Bacteria</taxon>
        <taxon>Bacillati</taxon>
        <taxon>Actinomycetota</taxon>
        <taxon>Actinomycetes</taxon>
        <taxon>Propionibacteriales</taxon>
        <taxon>Nocardioidaceae</taxon>
        <taxon>Aeromicrobium</taxon>
    </lineage>
</organism>
<dbReference type="InterPro" id="IPR025338">
    <property type="entry name" value="DUF4244"/>
</dbReference>
<feature type="region of interest" description="Disordered" evidence="1">
    <location>
        <begin position="1"/>
        <end position="44"/>
    </location>
</feature>
<evidence type="ECO:0000256" key="1">
    <source>
        <dbReference type="SAM" id="MobiDB-lite"/>
    </source>
</evidence>
<name>A0A0U3T4T9_9ACTN</name>